<proteinExistence type="predicted"/>
<organism evidence="2 3">
    <name type="scientific">Pseudomonas quercus</name>
    <dbReference type="NCBI Taxonomy" id="2722792"/>
    <lineage>
        <taxon>Bacteria</taxon>
        <taxon>Pseudomonadati</taxon>
        <taxon>Pseudomonadota</taxon>
        <taxon>Gammaproteobacteria</taxon>
        <taxon>Pseudomonadales</taxon>
        <taxon>Pseudomonadaceae</taxon>
        <taxon>Pseudomonas</taxon>
    </lineage>
</organism>
<dbReference type="Proteomes" id="UP000746535">
    <property type="component" value="Unassembled WGS sequence"/>
</dbReference>
<comment type="caution">
    <text evidence="2">The sequence shown here is derived from an EMBL/GenBank/DDBJ whole genome shotgun (WGS) entry which is preliminary data.</text>
</comment>
<dbReference type="NCBIfam" id="NF038335">
    <property type="entry name" value="YPO0640_fam"/>
    <property type="match status" value="1"/>
</dbReference>
<dbReference type="InterPro" id="IPR037883">
    <property type="entry name" value="Knr4/Smi1-like_sf"/>
</dbReference>
<reference evidence="2 3" key="1">
    <citation type="submission" date="2020-03" db="EMBL/GenBank/DDBJ databases">
        <authorList>
            <person name="Wang L."/>
            <person name="He N."/>
            <person name="Li Y."/>
            <person name="Fang Y."/>
            <person name="Zhang F."/>
        </authorList>
    </citation>
    <scope>NUCLEOTIDE SEQUENCE [LARGE SCALE GENOMIC DNA]</scope>
    <source>
        <strain evidence="3">hsmgli-8</strain>
    </source>
</reference>
<dbReference type="SUPFAM" id="SSF160631">
    <property type="entry name" value="SMI1/KNR4-like"/>
    <property type="match status" value="1"/>
</dbReference>
<dbReference type="RefSeq" id="WP_168083816.1">
    <property type="nucleotide sequence ID" value="NZ_JAAVJI010000004.1"/>
</dbReference>
<dbReference type="InterPro" id="IPR018958">
    <property type="entry name" value="Knr4/Smi1-like_dom"/>
</dbReference>
<feature type="domain" description="Knr4/Smi1-like" evidence="1">
    <location>
        <begin position="25"/>
        <end position="143"/>
    </location>
</feature>
<accession>A0ABX0YFW1</accession>
<dbReference type="Pfam" id="PF09346">
    <property type="entry name" value="SMI1_KNR4"/>
    <property type="match status" value="1"/>
</dbReference>
<dbReference type="Gene3D" id="3.40.1580.10">
    <property type="entry name" value="SMI1/KNR4-like"/>
    <property type="match status" value="1"/>
</dbReference>
<keyword evidence="3" id="KW-1185">Reference proteome</keyword>
<dbReference type="EMBL" id="JAAVJI010000004">
    <property type="protein sequence ID" value="NJP01254.1"/>
    <property type="molecule type" value="Genomic_DNA"/>
</dbReference>
<evidence type="ECO:0000313" key="3">
    <source>
        <dbReference type="Proteomes" id="UP000746535"/>
    </source>
</evidence>
<protein>
    <submittedName>
        <fullName evidence="2">SMI1/KNR4 family protein</fullName>
    </submittedName>
</protein>
<gene>
    <name evidence="2" type="ORF">HBH25_10305</name>
</gene>
<evidence type="ECO:0000313" key="2">
    <source>
        <dbReference type="EMBL" id="NJP01254.1"/>
    </source>
</evidence>
<evidence type="ECO:0000259" key="1">
    <source>
        <dbReference type="Pfam" id="PF09346"/>
    </source>
</evidence>
<name>A0ABX0YFW1_9PSED</name>
<sequence>MEKILKKIDVLASEYRKYGYEFNRGATEEELKMFVARCKNELGLIPPDQYLYFLNKFDGLVVEGVFLYSTRPIKIIGCSGHSLEFVEMNVLSRDLEWMNEFVVFGDSDQDEYVLDVASNIYQVRDKQAFDNVYEEFDSFSGLFEHMVDLMLFRV</sequence>